<gene>
    <name evidence="1" type="ORF">HMPREF9446_01993</name>
</gene>
<protein>
    <submittedName>
        <fullName evidence="1">Conserved domain protein</fullName>
    </submittedName>
</protein>
<reference evidence="1 2" key="1">
    <citation type="submission" date="2011-02" db="EMBL/GenBank/DDBJ databases">
        <authorList>
            <person name="Weinstock G."/>
            <person name="Sodergren E."/>
            <person name="Clifton S."/>
            <person name="Fulton L."/>
            <person name="Fulton B."/>
            <person name="Courtney L."/>
            <person name="Fronick C."/>
            <person name="Harrison M."/>
            <person name="Strong C."/>
            <person name="Farmer C."/>
            <person name="Delahaunty K."/>
            <person name="Markovic C."/>
            <person name="Hall O."/>
            <person name="Minx P."/>
            <person name="Tomlinson C."/>
            <person name="Mitreva M."/>
            <person name="Hou S."/>
            <person name="Chen J."/>
            <person name="Wollam A."/>
            <person name="Pepin K.H."/>
            <person name="Johnson M."/>
            <person name="Bhonagiri V."/>
            <person name="Zhang X."/>
            <person name="Suruliraj S."/>
            <person name="Warren W."/>
            <person name="Chinwalla A."/>
            <person name="Mardis E.R."/>
            <person name="Wilson R.K."/>
        </authorList>
    </citation>
    <scope>NUCLEOTIDE SEQUENCE [LARGE SCALE GENOMIC DNA]</scope>
    <source>
        <strain evidence="1 2">YIT 12057</strain>
    </source>
</reference>
<proteinExistence type="predicted"/>
<comment type="caution">
    <text evidence="1">The sequence shown here is derived from an EMBL/GenBank/DDBJ whole genome shotgun (WGS) entry which is preliminary data.</text>
</comment>
<dbReference type="STRING" id="763034.HMPREF9446_01993"/>
<evidence type="ECO:0000313" key="1">
    <source>
        <dbReference type="EMBL" id="EGF56850.1"/>
    </source>
</evidence>
<dbReference type="GeneID" id="86049588"/>
<dbReference type="HOGENOM" id="CLU_066812_1_0_10"/>
<sequence length="330" mass="38107">MRIIYSFYLLLFLVSCGNKGRKEVLSEMEIVPELVTDELPILPPLQMKDMKTHLLFVTPGMEHNLLLFDKETQEVSAWGKLGNGPDDFISALCIGEKENRIKLFDSNLRKCVEYELLLQDTVSLSRLQEYRYRTDSVTLLGLHAMNNGVMVGFAGFGCDNMFVLLNEKMEMIKSFGNIAIEGKPEKNNLQFYGWFTSYKDKLFFVSQLTGYIVCYTIDGENNTIKEWEHYLTEPLYDAETQKWDKENKYGFYDVLCNEDYVFAAFSGKNGSDKKLLPQNILVFTHTGRLVGNIRYKDVSFGKIALSDDSLYTIGEDKLMICNWKNWKLQN</sequence>
<dbReference type="PROSITE" id="PS51257">
    <property type="entry name" value="PROKAR_LIPOPROTEIN"/>
    <property type="match status" value="1"/>
</dbReference>
<keyword evidence="2" id="KW-1185">Reference proteome</keyword>
<dbReference type="Proteomes" id="UP000003416">
    <property type="component" value="Unassembled WGS sequence"/>
</dbReference>
<dbReference type="AlphaFoldDB" id="F3PTC5"/>
<organism evidence="1 2">
    <name type="scientific">Bacteroides fluxus YIT 12057</name>
    <dbReference type="NCBI Taxonomy" id="763034"/>
    <lineage>
        <taxon>Bacteria</taxon>
        <taxon>Pseudomonadati</taxon>
        <taxon>Bacteroidota</taxon>
        <taxon>Bacteroidia</taxon>
        <taxon>Bacteroidales</taxon>
        <taxon>Bacteroidaceae</taxon>
        <taxon>Bacteroides</taxon>
    </lineage>
</organism>
<dbReference type="eggNOG" id="ENOG50341B2">
    <property type="taxonomic scope" value="Bacteria"/>
</dbReference>
<evidence type="ECO:0000313" key="2">
    <source>
        <dbReference type="Proteomes" id="UP000003416"/>
    </source>
</evidence>
<dbReference type="SUPFAM" id="SSF101898">
    <property type="entry name" value="NHL repeat"/>
    <property type="match status" value="1"/>
</dbReference>
<accession>F3PTC5</accession>
<dbReference type="Pfam" id="PF17170">
    <property type="entry name" value="DUF5128"/>
    <property type="match status" value="1"/>
</dbReference>
<dbReference type="RefSeq" id="WP_009125258.1">
    <property type="nucleotide sequence ID" value="NZ_GL882633.1"/>
</dbReference>
<name>F3PTC5_9BACE</name>
<dbReference type="EMBL" id="AFBN01000036">
    <property type="protein sequence ID" value="EGF56850.1"/>
    <property type="molecule type" value="Genomic_DNA"/>
</dbReference>